<protein>
    <submittedName>
        <fullName evidence="6">LysR family transcriptional regulator</fullName>
    </submittedName>
</protein>
<organism evidence="6 7">
    <name type="scientific">Faecalitalea cylindroides</name>
    <dbReference type="NCBI Taxonomy" id="39483"/>
    <lineage>
        <taxon>Bacteria</taxon>
        <taxon>Bacillati</taxon>
        <taxon>Bacillota</taxon>
        <taxon>Erysipelotrichia</taxon>
        <taxon>Erysipelotrichales</taxon>
        <taxon>Erysipelotrichaceae</taxon>
        <taxon>Faecalitalea</taxon>
    </lineage>
</organism>
<dbReference type="InterPro" id="IPR036388">
    <property type="entry name" value="WH-like_DNA-bd_sf"/>
</dbReference>
<keyword evidence="4" id="KW-0804">Transcription</keyword>
<dbReference type="FunFam" id="1.10.10.10:FF:000001">
    <property type="entry name" value="LysR family transcriptional regulator"/>
    <property type="match status" value="1"/>
</dbReference>
<dbReference type="PRINTS" id="PR00039">
    <property type="entry name" value="HTHLYSR"/>
</dbReference>
<evidence type="ECO:0000256" key="2">
    <source>
        <dbReference type="ARBA" id="ARBA00023015"/>
    </source>
</evidence>
<reference evidence="7" key="1">
    <citation type="submission" date="2017-04" db="EMBL/GenBank/DDBJ databases">
        <title>Function of individual gut microbiota members based on whole genome sequencing of pure cultures obtained from chicken caecum.</title>
        <authorList>
            <person name="Medvecky M."/>
            <person name="Cejkova D."/>
            <person name="Polansky O."/>
            <person name="Karasova D."/>
            <person name="Kubasova T."/>
            <person name="Cizek A."/>
            <person name="Rychlik I."/>
        </authorList>
    </citation>
    <scope>NUCLEOTIDE SEQUENCE [LARGE SCALE GENOMIC DNA]</scope>
    <source>
        <strain evidence="7">An178</strain>
    </source>
</reference>
<dbReference type="InterPro" id="IPR000847">
    <property type="entry name" value="LysR_HTH_N"/>
</dbReference>
<sequence length="291" mass="33345">MELRVLKYFQEVAKEQNITKAAENLHITQPTLSRQLKSLEEELGQQLFVRSSHNIQLTNEGKLLSKRTADILNMVDKTTNEFKAMHDFTGGYVDLGCAESKGITYIAKTAKNLLKEYPNIQLNMYSGNATSVCDQLDKGLLDFAVIVQDLDISKYNSINIPFHDRWGLIMRKDSPFVSKKSIHLDDLYDIPLLVSRQRGYNKMAHWLNQNESRLNIVATFDLIYNAAILVKENVGYALGFDNLVNTSLESVLCFRPIEPEMQANMYLIWKKNQILSKSATLFLEQLQNQMK</sequence>
<dbReference type="PANTHER" id="PTHR30419:SF8">
    <property type="entry name" value="NITROGEN ASSIMILATION TRANSCRIPTIONAL ACTIVATOR-RELATED"/>
    <property type="match status" value="1"/>
</dbReference>
<evidence type="ECO:0000256" key="1">
    <source>
        <dbReference type="ARBA" id="ARBA00009437"/>
    </source>
</evidence>
<evidence type="ECO:0000313" key="7">
    <source>
        <dbReference type="Proteomes" id="UP000195447"/>
    </source>
</evidence>
<evidence type="ECO:0000259" key="5">
    <source>
        <dbReference type="PROSITE" id="PS50931"/>
    </source>
</evidence>
<dbReference type="PANTHER" id="PTHR30419">
    <property type="entry name" value="HTH-TYPE TRANSCRIPTIONAL REGULATOR YBHD"/>
    <property type="match status" value="1"/>
</dbReference>
<dbReference type="Proteomes" id="UP000195447">
    <property type="component" value="Unassembled WGS sequence"/>
</dbReference>
<dbReference type="GO" id="GO:0003700">
    <property type="term" value="F:DNA-binding transcription factor activity"/>
    <property type="evidence" value="ECO:0007669"/>
    <property type="project" value="InterPro"/>
</dbReference>
<dbReference type="Gene3D" id="3.40.190.290">
    <property type="match status" value="1"/>
</dbReference>
<dbReference type="AlphaFoldDB" id="A0A1Y4LXH0"/>
<evidence type="ECO:0000256" key="3">
    <source>
        <dbReference type="ARBA" id="ARBA00023125"/>
    </source>
</evidence>
<dbReference type="InterPro" id="IPR036390">
    <property type="entry name" value="WH_DNA-bd_sf"/>
</dbReference>
<dbReference type="GO" id="GO:0003677">
    <property type="term" value="F:DNA binding"/>
    <property type="evidence" value="ECO:0007669"/>
    <property type="project" value="UniProtKB-KW"/>
</dbReference>
<evidence type="ECO:0000313" key="6">
    <source>
        <dbReference type="EMBL" id="OUP61293.1"/>
    </source>
</evidence>
<feature type="domain" description="HTH lysR-type" evidence="5">
    <location>
        <begin position="1"/>
        <end position="58"/>
    </location>
</feature>
<dbReference type="PROSITE" id="PS50931">
    <property type="entry name" value="HTH_LYSR"/>
    <property type="match status" value="1"/>
</dbReference>
<dbReference type="EMBL" id="NFKM01000004">
    <property type="protein sequence ID" value="OUP61293.1"/>
    <property type="molecule type" value="Genomic_DNA"/>
</dbReference>
<dbReference type="SUPFAM" id="SSF53850">
    <property type="entry name" value="Periplasmic binding protein-like II"/>
    <property type="match status" value="1"/>
</dbReference>
<dbReference type="InterPro" id="IPR005119">
    <property type="entry name" value="LysR_subst-bd"/>
</dbReference>
<evidence type="ECO:0000256" key="4">
    <source>
        <dbReference type="ARBA" id="ARBA00023163"/>
    </source>
</evidence>
<name>A0A1Y4LXH0_9FIRM</name>
<comment type="similarity">
    <text evidence="1">Belongs to the LysR transcriptional regulatory family.</text>
</comment>
<dbReference type="Pfam" id="PF00126">
    <property type="entry name" value="HTH_1"/>
    <property type="match status" value="1"/>
</dbReference>
<keyword evidence="7" id="KW-1185">Reference proteome</keyword>
<dbReference type="GO" id="GO:0005829">
    <property type="term" value="C:cytosol"/>
    <property type="evidence" value="ECO:0007669"/>
    <property type="project" value="TreeGrafter"/>
</dbReference>
<proteinExistence type="inferred from homology"/>
<dbReference type="CDD" id="cd05466">
    <property type="entry name" value="PBP2_LTTR_substrate"/>
    <property type="match status" value="1"/>
</dbReference>
<dbReference type="Gene3D" id="1.10.10.10">
    <property type="entry name" value="Winged helix-like DNA-binding domain superfamily/Winged helix DNA-binding domain"/>
    <property type="match status" value="1"/>
</dbReference>
<dbReference type="RefSeq" id="WP_015535765.1">
    <property type="nucleotide sequence ID" value="NZ_NFKM01000004.1"/>
</dbReference>
<dbReference type="InterPro" id="IPR050950">
    <property type="entry name" value="HTH-type_LysR_regulators"/>
</dbReference>
<gene>
    <name evidence="6" type="ORF">B5F14_02995</name>
</gene>
<accession>A0A1Y4LXH0</accession>
<comment type="caution">
    <text evidence="6">The sequence shown here is derived from an EMBL/GenBank/DDBJ whole genome shotgun (WGS) entry which is preliminary data.</text>
</comment>
<dbReference type="SUPFAM" id="SSF46785">
    <property type="entry name" value="Winged helix' DNA-binding domain"/>
    <property type="match status" value="1"/>
</dbReference>
<keyword evidence="2" id="KW-0805">Transcription regulation</keyword>
<dbReference type="Pfam" id="PF03466">
    <property type="entry name" value="LysR_substrate"/>
    <property type="match status" value="1"/>
</dbReference>
<keyword evidence="3" id="KW-0238">DNA-binding</keyword>